<comment type="caution">
    <text evidence="16">The sequence shown here is derived from an EMBL/GenBank/DDBJ whole genome shotgun (WGS) entry which is preliminary data.</text>
</comment>
<feature type="domain" description="Tify" evidence="15">
    <location>
        <begin position="22"/>
        <end position="57"/>
    </location>
</feature>
<comment type="subcellular location">
    <subcellularLocation>
        <location evidence="2 12">Nucleus</location>
    </subcellularLocation>
</comment>
<dbReference type="SMART" id="SM00979">
    <property type="entry name" value="TIFY"/>
    <property type="match status" value="1"/>
</dbReference>
<dbReference type="GO" id="GO:0005634">
    <property type="term" value="C:nucleus"/>
    <property type="evidence" value="ECO:0007669"/>
    <property type="project" value="UniProtKB-SubCell"/>
</dbReference>
<evidence type="ECO:0000256" key="4">
    <source>
        <dbReference type="ARBA" id="ARBA00022723"/>
    </source>
</evidence>
<dbReference type="SMART" id="SM00401">
    <property type="entry name" value="ZnF_GATA"/>
    <property type="match status" value="1"/>
</dbReference>
<evidence type="ECO:0000259" key="15">
    <source>
        <dbReference type="PROSITE" id="PS51320"/>
    </source>
</evidence>
<dbReference type="PROSITE" id="PS00344">
    <property type="entry name" value="GATA_ZN_FINGER_1"/>
    <property type="match status" value="1"/>
</dbReference>
<reference evidence="17" key="1">
    <citation type="journal article" date="2024" name="IScience">
        <title>Strigolactones Initiate the Formation of Haustorium-like Structures in Castilleja.</title>
        <authorList>
            <person name="Buerger M."/>
            <person name="Peterson D."/>
            <person name="Chory J."/>
        </authorList>
    </citation>
    <scope>NUCLEOTIDE SEQUENCE [LARGE SCALE GENOMIC DNA]</scope>
</reference>
<keyword evidence="4" id="KW-0479">Metal-binding</keyword>
<keyword evidence="6" id="KW-0862">Zinc</keyword>
<dbReference type="InterPro" id="IPR000679">
    <property type="entry name" value="Znf_GATA"/>
</dbReference>
<comment type="function">
    <text evidence="1">Transcriptional activator that specifically binds 5'-GATA-3' or 5'-GAT-3' motifs within gene promoters.</text>
</comment>
<evidence type="ECO:0000313" key="16">
    <source>
        <dbReference type="EMBL" id="KAL3613935.1"/>
    </source>
</evidence>
<keyword evidence="10" id="KW-0804">Transcription</keyword>
<keyword evidence="9" id="KW-0010">Activator</keyword>
<dbReference type="CDD" id="cd00202">
    <property type="entry name" value="ZnF_GATA"/>
    <property type="match status" value="1"/>
</dbReference>
<evidence type="ECO:0000256" key="12">
    <source>
        <dbReference type="PROSITE-ProRule" id="PRU00357"/>
    </source>
</evidence>
<feature type="region of interest" description="Disordered" evidence="13">
    <location>
        <begin position="1"/>
        <end position="22"/>
    </location>
</feature>
<evidence type="ECO:0000256" key="2">
    <source>
        <dbReference type="ARBA" id="ARBA00004123"/>
    </source>
</evidence>
<sequence>MQHNHDHIHPSAPIDESQPSNHATGHQVITVSFNDQVFIFDGVPTQKVQAVLLLLGGFTFGRKPIDAQPKAPDSKRQEFLNKYRYKRDRRCYDKKIRYNVRQEVAIRQQRKKGQFAPKNDVSISSGDFVEELESGIEIVCSHCGISSNETPLMRRGPDGPRSLCNACGLRWANTGMLPMFPKRFGPNRTLPIYGNVVYDGTETEV</sequence>
<dbReference type="InterPro" id="IPR013088">
    <property type="entry name" value="Znf_NHR/GATA"/>
</dbReference>
<keyword evidence="17" id="KW-1185">Reference proteome</keyword>
<dbReference type="GO" id="GO:0008270">
    <property type="term" value="F:zinc ion binding"/>
    <property type="evidence" value="ECO:0007669"/>
    <property type="project" value="UniProtKB-KW"/>
</dbReference>
<dbReference type="PANTHER" id="PTHR46125:SF24">
    <property type="entry name" value="GATA TRANSCRIPTION FACTOR 18"/>
    <property type="match status" value="1"/>
</dbReference>
<evidence type="ECO:0000256" key="7">
    <source>
        <dbReference type="ARBA" id="ARBA00023015"/>
    </source>
</evidence>
<feature type="domain" description="CCT" evidence="14">
    <location>
        <begin position="76"/>
        <end position="118"/>
    </location>
</feature>
<keyword evidence="8" id="KW-0238">DNA-binding</keyword>
<evidence type="ECO:0000259" key="14">
    <source>
        <dbReference type="PROSITE" id="PS51017"/>
    </source>
</evidence>
<keyword evidence="5" id="KW-0863">Zinc-finger</keyword>
<evidence type="ECO:0000256" key="1">
    <source>
        <dbReference type="ARBA" id="ARBA00002206"/>
    </source>
</evidence>
<dbReference type="SUPFAM" id="SSF57716">
    <property type="entry name" value="Glucocorticoid receptor-like (DNA-binding domain)"/>
    <property type="match status" value="1"/>
</dbReference>
<accession>A0ABD3B9A0</accession>
<evidence type="ECO:0000256" key="9">
    <source>
        <dbReference type="ARBA" id="ARBA00023159"/>
    </source>
</evidence>
<organism evidence="16 17">
    <name type="scientific">Castilleja foliolosa</name>
    <dbReference type="NCBI Taxonomy" id="1961234"/>
    <lineage>
        <taxon>Eukaryota</taxon>
        <taxon>Viridiplantae</taxon>
        <taxon>Streptophyta</taxon>
        <taxon>Embryophyta</taxon>
        <taxon>Tracheophyta</taxon>
        <taxon>Spermatophyta</taxon>
        <taxon>Magnoliopsida</taxon>
        <taxon>eudicotyledons</taxon>
        <taxon>Gunneridae</taxon>
        <taxon>Pentapetalae</taxon>
        <taxon>asterids</taxon>
        <taxon>lamiids</taxon>
        <taxon>Lamiales</taxon>
        <taxon>Orobanchaceae</taxon>
        <taxon>Pedicularideae</taxon>
        <taxon>Castillejinae</taxon>
        <taxon>Castilleja</taxon>
    </lineage>
</organism>
<evidence type="ECO:0000256" key="6">
    <source>
        <dbReference type="ARBA" id="ARBA00022833"/>
    </source>
</evidence>
<comment type="similarity">
    <text evidence="3">Belongs to the type IV zinc-finger family. Class C subfamily.</text>
</comment>
<protein>
    <submittedName>
        <fullName evidence="16">Uncharacterized protein</fullName>
    </submittedName>
</protein>
<evidence type="ECO:0000313" key="17">
    <source>
        <dbReference type="Proteomes" id="UP001632038"/>
    </source>
</evidence>
<evidence type="ECO:0000256" key="13">
    <source>
        <dbReference type="SAM" id="MobiDB-lite"/>
    </source>
</evidence>
<evidence type="ECO:0000256" key="5">
    <source>
        <dbReference type="ARBA" id="ARBA00022771"/>
    </source>
</evidence>
<keyword evidence="11 12" id="KW-0539">Nucleus</keyword>
<evidence type="ECO:0000256" key="3">
    <source>
        <dbReference type="ARBA" id="ARBA00007722"/>
    </source>
</evidence>
<dbReference type="Proteomes" id="UP001632038">
    <property type="component" value="Unassembled WGS sequence"/>
</dbReference>
<dbReference type="PROSITE" id="PS51320">
    <property type="entry name" value="TIFY"/>
    <property type="match status" value="1"/>
</dbReference>
<dbReference type="GO" id="GO:0003677">
    <property type="term" value="F:DNA binding"/>
    <property type="evidence" value="ECO:0007669"/>
    <property type="project" value="UniProtKB-KW"/>
</dbReference>
<dbReference type="InterPro" id="IPR010402">
    <property type="entry name" value="CCT_domain"/>
</dbReference>
<evidence type="ECO:0000256" key="11">
    <source>
        <dbReference type="ARBA" id="ARBA00023242"/>
    </source>
</evidence>
<gene>
    <name evidence="16" type="ORF">CASFOL_042009</name>
</gene>
<evidence type="ECO:0000256" key="10">
    <source>
        <dbReference type="ARBA" id="ARBA00023163"/>
    </source>
</evidence>
<dbReference type="Pfam" id="PF06203">
    <property type="entry name" value="CCT"/>
    <property type="match status" value="1"/>
</dbReference>
<dbReference type="InterPro" id="IPR010399">
    <property type="entry name" value="Tify_dom"/>
</dbReference>
<proteinExistence type="inferred from homology"/>
<dbReference type="InterPro" id="IPR045280">
    <property type="entry name" value="TIFY-like"/>
</dbReference>
<name>A0ABD3B9A0_9LAMI</name>
<dbReference type="Pfam" id="PF00320">
    <property type="entry name" value="GATA"/>
    <property type="match status" value="1"/>
</dbReference>
<dbReference type="Gene3D" id="3.30.50.10">
    <property type="entry name" value="Erythroid Transcription Factor GATA-1, subunit A"/>
    <property type="match status" value="1"/>
</dbReference>
<evidence type="ECO:0000256" key="8">
    <source>
        <dbReference type="ARBA" id="ARBA00023125"/>
    </source>
</evidence>
<dbReference type="AlphaFoldDB" id="A0ABD3B9A0"/>
<dbReference type="EMBL" id="JAVIJP010000107">
    <property type="protein sequence ID" value="KAL3613935.1"/>
    <property type="molecule type" value="Genomic_DNA"/>
</dbReference>
<dbReference type="PANTHER" id="PTHR46125">
    <property type="entry name" value="GATA TRANSCRIPTION FACTOR 28"/>
    <property type="match status" value="1"/>
</dbReference>
<dbReference type="PROSITE" id="PS51017">
    <property type="entry name" value="CCT"/>
    <property type="match status" value="1"/>
</dbReference>
<keyword evidence="7" id="KW-0805">Transcription regulation</keyword>